<evidence type="ECO:0000256" key="10">
    <source>
        <dbReference type="ARBA" id="ARBA00023136"/>
    </source>
</evidence>
<reference evidence="12" key="1">
    <citation type="journal article" date="2023" name="Mol. Biol. Evol.">
        <title>Third-Generation Sequencing Reveals the Adaptive Role of the Epigenome in Three Deep-Sea Polychaetes.</title>
        <authorList>
            <person name="Perez M."/>
            <person name="Aroh O."/>
            <person name="Sun Y."/>
            <person name="Lan Y."/>
            <person name="Juniper S.K."/>
            <person name="Young C.R."/>
            <person name="Angers B."/>
            <person name="Qian P.Y."/>
        </authorList>
    </citation>
    <scope>NUCLEOTIDE SEQUENCE</scope>
    <source>
        <strain evidence="12">P08H-3</strain>
    </source>
</reference>
<proteinExistence type="inferred from homology"/>
<organism evidence="12 13">
    <name type="scientific">Paralvinella palmiformis</name>
    <dbReference type="NCBI Taxonomy" id="53620"/>
    <lineage>
        <taxon>Eukaryota</taxon>
        <taxon>Metazoa</taxon>
        <taxon>Spiralia</taxon>
        <taxon>Lophotrochozoa</taxon>
        <taxon>Annelida</taxon>
        <taxon>Polychaeta</taxon>
        <taxon>Sedentaria</taxon>
        <taxon>Canalipalpata</taxon>
        <taxon>Terebellida</taxon>
        <taxon>Terebelliformia</taxon>
        <taxon>Alvinellidae</taxon>
        <taxon>Paralvinella</taxon>
    </lineage>
</organism>
<evidence type="ECO:0000313" key="13">
    <source>
        <dbReference type="Proteomes" id="UP001208570"/>
    </source>
</evidence>
<dbReference type="InterPro" id="IPR007676">
    <property type="entry name" value="Ribophorin_I"/>
</dbReference>
<dbReference type="PANTHER" id="PTHR21049:SF0">
    <property type="entry name" value="DOLICHYL-DIPHOSPHOOLIGOSACCHARIDE--PROTEIN GLYCOSYLTRANSFERASE SUBUNIT 1"/>
    <property type="match status" value="1"/>
</dbReference>
<dbReference type="AlphaFoldDB" id="A0AAD9K3U5"/>
<comment type="caution">
    <text evidence="12">The sequence shown here is derived from an EMBL/GenBank/DDBJ whole genome shotgun (WGS) entry which is preliminary data.</text>
</comment>
<accession>A0AAD9K3U5</accession>
<gene>
    <name evidence="12" type="ORF">LSH36_77g04002</name>
</gene>
<evidence type="ECO:0000256" key="6">
    <source>
        <dbReference type="ARBA" id="ARBA00022692"/>
    </source>
</evidence>
<keyword evidence="8 11" id="KW-0256">Endoplasmic reticulum</keyword>
<evidence type="ECO:0000256" key="3">
    <source>
        <dbReference type="ARBA" id="ARBA00004922"/>
    </source>
</evidence>
<feature type="signal peptide" evidence="11">
    <location>
        <begin position="1"/>
        <end position="20"/>
    </location>
</feature>
<evidence type="ECO:0000256" key="5">
    <source>
        <dbReference type="ARBA" id="ARBA00017611"/>
    </source>
</evidence>
<keyword evidence="6 11" id="KW-0812">Transmembrane</keyword>
<feature type="transmembrane region" description="Helical" evidence="11">
    <location>
        <begin position="366"/>
        <end position="385"/>
    </location>
</feature>
<dbReference type="PANTHER" id="PTHR21049">
    <property type="entry name" value="RIBOPHORIN I"/>
    <property type="match status" value="1"/>
</dbReference>
<feature type="chain" id="PRO_5041779404" description="Dolichyl-diphosphooligosaccharide--protein glycosyltransferase subunit 1" evidence="11">
    <location>
        <begin position="21"/>
        <end position="533"/>
    </location>
</feature>
<keyword evidence="10 11" id="KW-0472">Membrane</keyword>
<comment type="subunit">
    <text evidence="11">Component of the oligosaccharyltransferase (OST) complex.</text>
</comment>
<dbReference type="InterPro" id="IPR039491">
    <property type="entry name" value="REX1-B"/>
</dbReference>
<evidence type="ECO:0000256" key="4">
    <source>
        <dbReference type="ARBA" id="ARBA00008905"/>
    </source>
</evidence>
<evidence type="ECO:0000256" key="11">
    <source>
        <dbReference type="RuleBase" id="RU361143"/>
    </source>
</evidence>
<dbReference type="EMBL" id="JAODUP010000077">
    <property type="protein sequence ID" value="KAK2163573.1"/>
    <property type="molecule type" value="Genomic_DNA"/>
</dbReference>
<dbReference type="GO" id="GO:0018279">
    <property type="term" value="P:protein N-linked glycosylation via asparagine"/>
    <property type="evidence" value="ECO:0007669"/>
    <property type="project" value="TreeGrafter"/>
</dbReference>
<dbReference type="GO" id="GO:0008250">
    <property type="term" value="C:oligosaccharyltransferase complex"/>
    <property type="evidence" value="ECO:0007669"/>
    <property type="project" value="UniProtKB-UniRule"/>
</dbReference>
<name>A0AAD9K3U5_9ANNE</name>
<evidence type="ECO:0000256" key="2">
    <source>
        <dbReference type="ARBA" id="ARBA00004115"/>
    </source>
</evidence>
<evidence type="ECO:0000256" key="1">
    <source>
        <dbReference type="ARBA" id="ARBA00002791"/>
    </source>
</evidence>
<comment type="similarity">
    <text evidence="4 11">Belongs to the OST1 family.</text>
</comment>
<keyword evidence="7 11" id="KW-0732">Signal</keyword>
<sequence>MERLCLELLALSILLACCFGASPESVNGDLVIKKVENTIDLTTHLPKISSSIILENEGKAGVRSFLFAVDPTLSDTLSYIGAVAKSGDDDHKLKVTAAKVANNPKGKFFLIDLPSLLDQGKESTIDVETVYSHSLRPYPAEITQSEKQFVQFTGNSHFYSPYRIVSTTTTVNCASSNIESYTKNKPISTQDNSITYGAYENLQPFSQMVLPAAASDVYYRDEIGNISTSNLRELDDMVEVELRPRFPLFGGWKTHYTVGYNVPSYQYLYNSGDEYILRMRFVDHVYDDQVIDHAKVKIILPEGARNIQFKSPFPVQRDQDQLHFTYLDTIGRPVIIASKSDLVEQHIQDFELRYTFPKYMLLQEPLLVVGAFYLLFVMIIIYVRLDFSITRDEAREARLRIAGLVEQIQTIHDCRSALYQSYDDAINKFKNSKDATSFTSNRKKIDADYKQMTQQIAGLASKLKAENSDAAEKVTELQKLDAAVKDQVTMEVQCVERLIAGKMKKDQYVEMESNLKSKKEDLYQKMEALLSSL</sequence>
<dbReference type="Proteomes" id="UP001208570">
    <property type="component" value="Unassembled WGS sequence"/>
</dbReference>
<dbReference type="Pfam" id="PF04597">
    <property type="entry name" value="Ribophorin_I"/>
    <property type="match status" value="1"/>
</dbReference>
<evidence type="ECO:0000256" key="9">
    <source>
        <dbReference type="ARBA" id="ARBA00022989"/>
    </source>
</evidence>
<keyword evidence="9 11" id="KW-1133">Transmembrane helix</keyword>
<comment type="function">
    <text evidence="1 11">Subunit of the oligosaccharyl transferase (OST) complex that catalyzes the initial transfer of a defined glycan (Glc(3)Man(9)GlcNAc(2) in eukaryotes) from the lipid carrier dolichol-pyrophosphate to an asparagine residue within an Asn-X-Ser/Thr consensus motif in nascent polypeptide chains, the first step in protein N-glycosylation. N-glycosylation occurs cotranslationally and the complex associates with the Sec61 complex at the channel-forming translocon complex that mediates protein translocation across the endoplasmic reticulum (ER). All subunits are required for a maximal enzyme activity.</text>
</comment>
<evidence type="ECO:0000256" key="8">
    <source>
        <dbReference type="ARBA" id="ARBA00022824"/>
    </source>
</evidence>
<keyword evidence="13" id="KW-1185">Reference proteome</keyword>
<evidence type="ECO:0000313" key="12">
    <source>
        <dbReference type="EMBL" id="KAK2163573.1"/>
    </source>
</evidence>
<protein>
    <recommendedName>
        <fullName evidence="5 11">Dolichyl-diphosphooligosaccharide--protein glycosyltransferase subunit 1</fullName>
    </recommendedName>
</protein>
<dbReference type="Pfam" id="PF14966">
    <property type="entry name" value="DNA_repr_REX1B"/>
    <property type="match status" value="1"/>
</dbReference>
<evidence type="ECO:0000256" key="7">
    <source>
        <dbReference type="ARBA" id="ARBA00022729"/>
    </source>
</evidence>
<comment type="subcellular location">
    <subcellularLocation>
        <location evidence="2 11">Endoplasmic reticulum membrane</location>
        <topology evidence="2 11">Single-pass type I membrane protein</topology>
    </subcellularLocation>
</comment>
<comment type="pathway">
    <text evidence="3 11">Protein modification; protein glycosylation.</text>
</comment>